<dbReference type="PANTHER" id="PTHR30096">
    <property type="entry name" value="4,5-DOPA DIOXYGENASE EXTRADIOL-LIKE PROTEIN"/>
    <property type="match status" value="1"/>
</dbReference>
<dbReference type="Proteomes" id="UP001319045">
    <property type="component" value="Chromosome"/>
</dbReference>
<accession>A0ABM7P0Z0</accession>
<dbReference type="PANTHER" id="PTHR30096:SF0">
    <property type="entry name" value="4,5-DOPA DIOXYGENASE EXTRADIOL-LIKE PROTEIN"/>
    <property type="match status" value="1"/>
</dbReference>
<evidence type="ECO:0000256" key="5">
    <source>
        <dbReference type="ARBA" id="ARBA00023002"/>
    </source>
</evidence>
<evidence type="ECO:0000313" key="8">
    <source>
        <dbReference type="Proteomes" id="UP001319045"/>
    </source>
</evidence>
<evidence type="ECO:0000256" key="1">
    <source>
        <dbReference type="ARBA" id="ARBA00001947"/>
    </source>
</evidence>
<keyword evidence="7" id="KW-0223">Dioxygenase</keyword>
<feature type="domain" description="Extradiol ring-cleavage dioxygenase class III enzyme subunit B" evidence="6">
    <location>
        <begin position="6"/>
        <end position="239"/>
    </location>
</feature>
<dbReference type="Gene3D" id="3.40.830.10">
    <property type="entry name" value="LigB-like"/>
    <property type="match status" value="1"/>
</dbReference>
<keyword evidence="4" id="KW-0862">Zinc</keyword>
<evidence type="ECO:0000256" key="3">
    <source>
        <dbReference type="ARBA" id="ARBA00022723"/>
    </source>
</evidence>
<reference evidence="7 8" key="1">
    <citation type="journal article" date="2022" name="Int. J. Syst. Evol. Microbiol.">
        <title>Prevotella herbatica sp. nov., a plant polysaccharide-decomposing anaerobic bacterium isolated from a methanogenic reactor.</title>
        <authorList>
            <person name="Uek A."/>
            <person name="Tonouchi A."/>
            <person name="Kaku N."/>
            <person name="Ueki K."/>
        </authorList>
    </citation>
    <scope>NUCLEOTIDE SEQUENCE [LARGE SCALE GENOMIC DNA]</scope>
    <source>
        <strain evidence="7 8">WR041</strain>
    </source>
</reference>
<proteinExistence type="inferred from homology"/>
<dbReference type="PIRSF" id="PIRSF006157">
    <property type="entry name" value="Doxgns_DODA"/>
    <property type="match status" value="1"/>
</dbReference>
<dbReference type="NCBIfam" id="NF007914">
    <property type="entry name" value="PRK10628.1"/>
    <property type="match status" value="1"/>
</dbReference>
<evidence type="ECO:0000256" key="4">
    <source>
        <dbReference type="ARBA" id="ARBA00022833"/>
    </source>
</evidence>
<evidence type="ECO:0000256" key="2">
    <source>
        <dbReference type="ARBA" id="ARBA00007581"/>
    </source>
</evidence>
<dbReference type="EMBL" id="AP024484">
    <property type="protein sequence ID" value="BCS86425.1"/>
    <property type="molecule type" value="Genomic_DNA"/>
</dbReference>
<keyword evidence="8" id="KW-1185">Reference proteome</keyword>
<sequence length="258" mass="29203">MKTMPALFVGHGSPMIAIDDNNITRKMSEIGNQIIRDYGKPKAILVISAHWYKNRTLIQKTDNPKQIFDMYGFPKALYDVKYQPKGCAELSDAILAMKNLGAEVDNTWGIDHGTWSPFVHMFPEAKIPIVQLSVNGVLTPEQCYEVGKQLAPLRKQRYLIIGSGNVVHNLRLVNWDSNHGSPETIAFNDYITEAVERRDDEKVINFTLHKNSRYSVPTSDHFLPLLYVLGASDGKKITTFNNHCELDSMAMTSYLIEE</sequence>
<dbReference type="Pfam" id="PF02900">
    <property type="entry name" value="LigB"/>
    <property type="match status" value="1"/>
</dbReference>
<dbReference type="GO" id="GO:0051213">
    <property type="term" value="F:dioxygenase activity"/>
    <property type="evidence" value="ECO:0007669"/>
    <property type="project" value="UniProtKB-KW"/>
</dbReference>
<protein>
    <submittedName>
        <fullName evidence="7">Dioxygenase</fullName>
    </submittedName>
</protein>
<keyword evidence="3" id="KW-0479">Metal-binding</keyword>
<comment type="similarity">
    <text evidence="2">Belongs to the DODA-type extradiol aromatic ring-opening dioxygenase family.</text>
</comment>
<evidence type="ECO:0000313" key="7">
    <source>
        <dbReference type="EMBL" id="BCS86425.1"/>
    </source>
</evidence>
<dbReference type="InterPro" id="IPR004183">
    <property type="entry name" value="Xdiol_dOase_suB"/>
</dbReference>
<dbReference type="SUPFAM" id="SSF53213">
    <property type="entry name" value="LigB-like"/>
    <property type="match status" value="1"/>
</dbReference>
<dbReference type="InterPro" id="IPR014436">
    <property type="entry name" value="Extradiol_dOase_DODA"/>
</dbReference>
<organism evidence="7 8">
    <name type="scientific">Prevotella herbatica</name>
    <dbReference type="NCBI Taxonomy" id="2801997"/>
    <lineage>
        <taxon>Bacteria</taxon>
        <taxon>Pseudomonadati</taxon>
        <taxon>Bacteroidota</taxon>
        <taxon>Bacteroidia</taxon>
        <taxon>Bacteroidales</taxon>
        <taxon>Prevotellaceae</taxon>
        <taxon>Prevotella</taxon>
    </lineage>
</organism>
<name>A0ABM7P0Z0_9BACT</name>
<comment type="cofactor">
    <cofactor evidence="1">
        <name>Zn(2+)</name>
        <dbReference type="ChEBI" id="CHEBI:29105"/>
    </cofactor>
</comment>
<keyword evidence="5" id="KW-0560">Oxidoreductase</keyword>
<evidence type="ECO:0000259" key="6">
    <source>
        <dbReference type="Pfam" id="PF02900"/>
    </source>
</evidence>
<dbReference type="CDD" id="cd07363">
    <property type="entry name" value="45_DOPA_Dioxygenase"/>
    <property type="match status" value="1"/>
</dbReference>
<gene>
    <name evidence="7" type="ORF">prwr041_23180</name>
</gene>